<dbReference type="PROSITE" id="PS00108">
    <property type="entry name" value="PROTEIN_KINASE_ST"/>
    <property type="match status" value="1"/>
</dbReference>
<feature type="domain" description="Protein kinase" evidence="8">
    <location>
        <begin position="59"/>
        <end position="650"/>
    </location>
</feature>
<proteinExistence type="predicted"/>
<evidence type="ECO:0000259" key="8">
    <source>
        <dbReference type="PROSITE" id="PS50011"/>
    </source>
</evidence>
<dbReference type="InterPro" id="IPR001245">
    <property type="entry name" value="Ser-Thr/Tyr_kinase_cat_dom"/>
</dbReference>
<dbReference type="AlphaFoldDB" id="A0A250WX25"/>
<feature type="region of interest" description="Disordered" evidence="7">
    <location>
        <begin position="284"/>
        <end position="343"/>
    </location>
</feature>
<dbReference type="GO" id="GO:0005524">
    <property type="term" value="F:ATP binding"/>
    <property type="evidence" value="ECO:0007669"/>
    <property type="project" value="UniProtKB-UniRule"/>
</dbReference>
<reference evidence="9 10" key="1">
    <citation type="submission" date="2017-08" db="EMBL/GenBank/DDBJ databases">
        <title>Acidophilic green algal genome provides insights into adaptation to an acidic environment.</title>
        <authorList>
            <person name="Hirooka S."/>
            <person name="Hirose Y."/>
            <person name="Kanesaki Y."/>
            <person name="Higuchi S."/>
            <person name="Fujiwara T."/>
            <person name="Onuma R."/>
            <person name="Era A."/>
            <person name="Ohbayashi R."/>
            <person name="Uzuka A."/>
            <person name="Nozaki H."/>
            <person name="Yoshikawa H."/>
            <person name="Miyagishima S.Y."/>
        </authorList>
    </citation>
    <scope>NUCLEOTIDE SEQUENCE [LARGE SCALE GENOMIC DNA]</scope>
    <source>
        <strain evidence="9 10">NIES-2499</strain>
    </source>
</reference>
<feature type="compositionally biased region" description="Low complexity" evidence="7">
    <location>
        <begin position="296"/>
        <end position="308"/>
    </location>
</feature>
<dbReference type="OrthoDB" id="533029at2759"/>
<dbReference type="Proteomes" id="UP000232323">
    <property type="component" value="Unassembled WGS sequence"/>
</dbReference>
<evidence type="ECO:0000313" key="9">
    <source>
        <dbReference type="EMBL" id="GAX75172.1"/>
    </source>
</evidence>
<dbReference type="SUPFAM" id="SSF56112">
    <property type="entry name" value="Protein kinase-like (PK-like)"/>
    <property type="match status" value="1"/>
</dbReference>
<protein>
    <recommendedName>
        <fullName evidence="8">Protein kinase domain-containing protein</fullName>
    </recommendedName>
</protein>
<dbReference type="InterPro" id="IPR000719">
    <property type="entry name" value="Prot_kinase_dom"/>
</dbReference>
<dbReference type="Gene3D" id="1.10.510.10">
    <property type="entry name" value="Transferase(Phosphotransferase) domain 1"/>
    <property type="match status" value="2"/>
</dbReference>
<keyword evidence="2" id="KW-0808">Transferase</keyword>
<feature type="region of interest" description="Disordered" evidence="7">
    <location>
        <begin position="447"/>
        <end position="473"/>
    </location>
</feature>
<comment type="caution">
    <text evidence="9">The sequence shown here is derived from an EMBL/GenBank/DDBJ whole genome shotgun (WGS) entry which is preliminary data.</text>
</comment>
<dbReference type="PROSITE" id="PS00107">
    <property type="entry name" value="PROTEIN_KINASE_ATP"/>
    <property type="match status" value="1"/>
</dbReference>
<feature type="compositionally biased region" description="Polar residues" evidence="7">
    <location>
        <begin position="380"/>
        <end position="397"/>
    </location>
</feature>
<keyword evidence="5 6" id="KW-0067">ATP-binding</keyword>
<dbReference type="Pfam" id="PF07714">
    <property type="entry name" value="PK_Tyr_Ser-Thr"/>
    <property type="match status" value="2"/>
</dbReference>
<dbReference type="SMART" id="SM00220">
    <property type="entry name" value="S_TKc"/>
    <property type="match status" value="1"/>
</dbReference>
<organism evidence="9 10">
    <name type="scientific">Chlamydomonas eustigma</name>
    <dbReference type="NCBI Taxonomy" id="1157962"/>
    <lineage>
        <taxon>Eukaryota</taxon>
        <taxon>Viridiplantae</taxon>
        <taxon>Chlorophyta</taxon>
        <taxon>core chlorophytes</taxon>
        <taxon>Chlorophyceae</taxon>
        <taxon>CS clade</taxon>
        <taxon>Chlamydomonadales</taxon>
        <taxon>Chlamydomonadaceae</taxon>
        <taxon>Chlamydomonas</taxon>
    </lineage>
</organism>
<dbReference type="InterPro" id="IPR051681">
    <property type="entry name" value="Ser/Thr_Kinases-Pseudokinases"/>
</dbReference>
<feature type="region of interest" description="Disordered" evidence="7">
    <location>
        <begin position="362"/>
        <end position="432"/>
    </location>
</feature>
<dbReference type="InterPro" id="IPR011009">
    <property type="entry name" value="Kinase-like_dom_sf"/>
</dbReference>
<feature type="binding site" evidence="6">
    <location>
        <position position="92"/>
    </location>
    <ligand>
        <name>ATP</name>
        <dbReference type="ChEBI" id="CHEBI:30616"/>
    </ligand>
</feature>
<keyword evidence="1" id="KW-0723">Serine/threonine-protein kinase</keyword>
<evidence type="ECO:0000256" key="4">
    <source>
        <dbReference type="ARBA" id="ARBA00022777"/>
    </source>
</evidence>
<dbReference type="STRING" id="1157962.A0A250WX25"/>
<dbReference type="PANTHER" id="PTHR44329">
    <property type="entry name" value="SERINE/THREONINE-PROTEIN KINASE TNNI3K-RELATED"/>
    <property type="match status" value="1"/>
</dbReference>
<feature type="compositionally biased region" description="Polar residues" evidence="7">
    <location>
        <begin position="9"/>
        <end position="21"/>
    </location>
</feature>
<dbReference type="InterPro" id="IPR008271">
    <property type="entry name" value="Ser/Thr_kinase_AS"/>
</dbReference>
<dbReference type="GO" id="GO:0004674">
    <property type="term" value="F:protein serine/threonine kinase activity"/>
    <property type="evidence" value="ECO:0007669"/>
    <property type="project" value="UniProtKB-KW"/>
</dbReference>
<name>A0A250WX25_9CHLO</name>
<evidence type="ECO:0000313" key="10">
    <source>
        <dbReference type="Proteomes" id="UP000232323"/>
    </source>
</evidence>
<dbReference type="PANTHER" id="PTHR44329:SF289">
    <property type="entry name" value="SERINE_THREONINE-PROTEIN KINASE VIK"/>
    <property type="match status" value="1"/>
</dbReference>
<sequence>MDPRWERPNQGSNRETSSSPNRPAAGQVQRLAHHGPPSASPSFNQKDISISIVFSASWVHITTPIGEGAFSRVYEGVYKNPETGDQSIVAVKVLKKNMLKRRSDCLRFIKEAKIMTKISHPNIAACYGIGKYDDDDEQNPGSLFIVQELIKGGNLLHKVYKQMLNRQKCIYSSLEALAWMMNVAEGMQYLHAVSDVKPMIIHRDLKLENIMLCPWGAGTTAKLVDFGLHKVIDDRIKKVVKRVASEAYLGSRLGLRRVAANATEGEEEDDGPAEEEDELEVALAQQRAEKAKHEGSSLNGSLLRNGSSPEKAEKPAGVSFRDTSGERGIAEESSSPRSRVAGRGAVLRAQSRLHLMATAMEAHKEEDEEELALQEAAEAKQQSPSPDATAGIRSSSSRGDDMQAEASRRLSQADPKERLRAPPKKQNSMQKLMAKMKEIKLRVTGRLGETSPPLSQQPSQVGHEAPAAAASPALTPEAVEAKEKMARNEALLDHMLAQRSPDHNGDKSNTADDLGLVESPAAQRARKGPPRRAVTWVNEVRYNLTEAVGSWAYMAPEVVLGQPYNEKVDVFSFGVILFEVLNRKLMLVDEIKNDPRKDAQAYAERVARGFRPEIPKRWPPELAELITACWAQDPHVRPNFTAVVDILKELDSKGLVSKLDVGFFSNGSVYI</sequence>
<evidence type="ECO:0000256" key="6">
    <source>
        <dbReference type="PROSITE-ProRule" id="PRU10141"/>
    </source>
</evidence>
<accession>A0A250WX25</accession>
<dbReference type="InterPro" id="IPR017441">
    <property type="entry name" value="Protein_kinase_ATP_BS"/>
</dbReference>
<keyword evidence="10" id="KW-1185">Reference proteome</keyword>
<gene>
    <name evidence="9" type="ORF">CEUSTIGMA_g2616.t1</name>
</gene>
<evidence type="ECO:0000256" key="3">
    <source>
        <dbReference type="ARBA" id="ARBA00022741"/>
    </source>
</evidence>
<evidence type="ECO:0000256" key="7">
    <source>
        <dbReference type="SAM" id="MobiDB-lite"/>
    </source>
</evidence>
<evidence type="ECO:0000256" key="5">
    <source>
        <dbReference type="ARBA" id="ARBA00022840"/>
    </source>
</evidence>
<feature type="region of interest" description="Disordered" evidence="7">
    <location>
        <begin position="1"/>
        <end position="43"/>
    </location>
</feature>
<dbReference type="PROSITE" id="PS50011">
    <property type="entry name" value="PROTEIN_KINASE_DOM"/>
    <property type="match status" value="1"/>
</dbReference>
<evidence type="ECO:0000256" key="1">
    <source>
        <dbReference type="ARBA" id="ARBA00022527"/>
    </source>
</evidence>
<keyword evidence="4" id="KW-0418">Kinase</keyword>
<keyword evidence="3 6" id="KW-0547">Nucleotide-binding</keyword>
<dbReference type="EMBL" id="BEGY01000011">
    <property type="protein sequence ID" value="GAX75172.1"/>
    <property type="molecule type" value="Genomic_DNA"/>
</dbReference>
<evidence type="ECO:0000256" key="2">
    <source>
        <dbReference type="ARBA" id="ARBA00022679"/>
    </source>
</evidence>